<evidence type="ECO:0000313" key="3">
    <source>
        <dbReference type="RefSeq" id="XP_026293215.1"/>
    </source>
</evidence>
<dbReference type="GO" id="GO:0005759">
    <property type="term" value="C:mitochondrial matrix"/>
    <property type="evidence" value="ECO:0007669"/>
    <property type="project" value="InterPro"/>
</dbReference>
<gene>
    <name evidence="3" type="primary">LOC113217506</name>
</gene>
<dbReference type="GO" id="GO:0042256">
    <property type="term" value="P:cytosolic ribosome assembly"/>
    <property type="evidence" value="ECO:0007669"/>
    <property type="project" value="TreeGrafter"/>
</dbReference>
<dbReference type="Proteomes" id="UP000504606">
    <property type="component" value="Unplaced"/>
</dbReference>
<dbReference type="PANTHER" id="PTHR10826">
    <property type="entry name" value="COMPLEMENT COMPONENT 1"/>
    <property type="match status" value="1"/>
</dbReference>
<dbReference type="RefSeq" id="XP_026293215.1">
    <property type="nucleotide sequence ID" value="XM_026437430.2"/>
</dbReference>
<dbReference type="InterPro" id="IPR003428">
    <property type="entry name" value="MAM33"/>
</dbReference>
<sequence length="271" mass="30066">MSSLLKSVMRLAPLKSVTSPLRWSLASTSSRPFARSLWHMCSSRDESSSLAGLKIATPTNLCNCGCGSRSVHTKGERELIEFLAEEIATESKNRKVKTLPTEVEGFKVKTDGADVVLSKSSGDETIEIHFNINHTVDNDAEANIDPAMDKPDFGELKSKPTFDVDIKRGTSTLSFTCSFFETTEPTESEDGYNDVFGIDEISLFDGAWDDKHYSVAGEILDGCLYDLLMNVLDEKGVSNEFVEKLSDFATAYENHLYINMLQNIQKFATKK</sequence>
<dbReference type="FunFam" id="3.10.280.10:FF:000005">
    <property type="entry name" value="Glycoprotein gC1qBP, putative"/>
    <property type="match status" value="1"/>
</dbReference>
<dbReference type="SUPFAM" id="SSF54529">
    <property type="entry name" value="Mitochondrial glycoprotein MAM33-like"/>
    <property type="match status" value="1"/>
</dbReference>
<comment type="similarity">
    <text evidence="1">Belongs to the MAM33 family.</text>
</comment>
<dbReference type="InterPro" id="IPR036561">
    <property type="entry name" value="MAM33_sf"/>
</dbReference>
<evidence type="ECO:0000313" key="2">
    <source>
        <dbReference type="Proteomes" id="UP000504606"/>
    </source>
</evidence>
<dbReference type="OrthoDB" id="278212at2759"/>
<dbReference type="CTD" id="37006"/>
<protein>
    <submittedName>
        <fullName evidence="3">Complement component 1 Q subcomponent-binding protein, mitochondrial</fullName>
    </submittedName>
</protein>
<dbReference type="Pfam" id="PF02330">
    <property type="entry name" value="MAM33"/>
    <property type="match status" value="1"/>
</dbReference>
<name>A0A6J1TNL5_FRAOC</name>
<dbReference type="AlphaFoldDB" id="A0A6J1TNL5"/>
<evidence type="ECO:0000256" key="1">
    <source>
        <dbReference type="ARBA" id="ARBA00005457"/>
    </source>
</evidence>
<organism evidence="2 3">
    <name type="scientific">Frankliniella occidentalis</name>
    <name type="common">Western flower thrips</name>
    <name type="synonym">Euthrips occidentalis</name>
    <dbReference type="NCBI Taxonomy" id="133901"/>
    <lineage>
        <taxon>Eukaryota</taxon>
        <taxon>Metazoa</taxon>
        <taxon>Ecdysozoa</taxon>
        <taxon>Arthropoda</taxon>
        <taxon>Hexapoda</taxon>
        <taxon>Insecta</taxon>
        <taxon>Pterygota</taxon>
        <taxon>Neoptera</taxon>
        <taxon>Paraneoptera</taxon>
        <taxon>Thysanoptera</taxon>
        <taxon>Terebrantia</taxon>
        <taxon>Thripoidea</taxon>
        <taxon>Thripidae</taxon>
        <taxon>Frankliniella</taxon>
    </lineage>
</organism>
<keyword evidence="2" id="KW-1185">Reference proteome</keyword>
<dbReference type="GeneID" id="113217506"/>
<dbReference type="KEGG" id="foc:113217506"/>
<proteinExistence type="inferred from homology"/>
<reference evidence="3" key="1">
    <citation type="submission" date="2025-08" db="UniProtKB">
        <authorList>
            <consortium name="RefSeq"/>
        </authorList>
    </citation>
    <scope>IDENTIFICATION</scope>
    <source>
        <tissue evidence="3">Whole organism</tissue>
    </source>
</reference>
<accession>A0A6J1TNL5</accession>
<dbReference type="PANTHER" id="PTHR10826:SF1">
    <property type="entry name" value="COMPLEMENT COMPONENT 1 Q SUBCOMPONENT-BINDING PROTEIN, MITOCHONDRIAL"/>
    <property type="match status" value="1"/>
</dbReference>
<dbReference type="Gene3D" id="3.10.280.10">
    <property type="entry name" value="Mitochondrial glycoprotein"/>
    <property type="match status" value="1"/>
</dbReference>